<dbReference type="GO" id="GO:0008380">
    <property type="term" value="P:RNA splicing"/>
    <property type="evidence" value="ECO:0007669"/>
    <property type="project" value="UniProtKB-KW"/>
</dbReference>
<protein>
    <submittedName>
        <fullName evidence="10">Pinin/SDK/memA/ protein conserved region-domain-containing protein</fullName>
    </submittedName>
</protein>
<gene>
    <name evidence="10" type="ORF">B0T18DRAFT_450382</name>
</gene>
<evidence type="ECO:0000256" key="5">
    <source>
        <dbReference type="ARBA" id="ARBA00023163"/>
    </source>
</evidence>
<accession>A0AA40BQI4</accession>
<reference evidence="10" key="1">
    <citation type="submission" date="2023-06" db="EMBL/GenBank/DDBJ databases">
        <title>Genome-scale phylogeny and comparative genomics of the fungal order Sordariales.</title>
        <authorList>
            <consortium name="Lawrence Berkeley National Laboratory"/>
            <person name="Hensen N."/>
            <person name="Bonometti L."/>
            <person name="Westerberg I."/>
            <person name="Brannstrom I.O."/>
            <person name="Guillou S."/>
            <person name="Cros-Aarteil S."/>
            <person name="Calhoun S."/>
            <person name="Haridas S."/>
            <person name="Kuo A."/>
            <person name="Mondo S."/>
            <person name="Pangilinan J."/>
            <person name="Riley R."/>
            <person name="LaButti K."/>
            <person name="Andreopoulos B."/>
            <person name="Lipzen A."/>
            <person name="Chen C."/>
            <person name="Yanf M."/>
            <person name="Daum C."/>
            <person name="Ng V."/>
            <person name="Clum A."/>
            <person name="Steindorff A."/>
            <person name="Ohm R."/>
            <person name="Martin F."/>
            <person name="Silar P."/>
            <person name="Natvig D."/>
            <person name="Lalanne C."/>
            <person name="Gautier V."/>
            <person name="Ament-velasquez S.L."/>
            <person name="Kruys A."/>
            <person name="Hutchinson M.I."/>
            <person name="Powell A.J."/>
            <person name="Barry K."/>
            <person name="Miller A.N."/>
            <person name="Grigoriev I.V."/>
            <person name="Debuchy R."/>
            <person name="Gladieux P."/>
            <person name="Thoren M.H."/>
            <person name="Johannesson H."/>
        </authorList>
    </citation>
    <scope>NUCLEOTIDE SEQUENCE</scope>
    <source>
        <strain evidence="10">SMH3187-1</strain>
    </source>
</reference>
<evidence type="ECO:0000256" key="7">
    <source>
        <dbReference type="ARBA" id="ARBA00023242"/>
    </source>
</evidence>
<keyword evidence="5" id="KW-0804">Transcription</keyword>
<feature type="compositionally biased region" description="Basic and acidic residues" evidence="8">
    <location>
        <begin position="135"/>
        <end position="158"/>
    </location>
</feature>
<comment type="subcellular location">
    <subcellularLocation>
        <location evidence="1">Nucleus</location>
    </subcellularLocation>
</comment>
<dbReference type="Pfam" id="PF04696">
    <property type="entry name" value="Pinin_SDK_memA"/>
    <property type="match status" value="1"/>
</dbReference>
<feature type="region of interest" description="Disordered" evidence="8">
    <location>
        <begin position="244"/>
        <end position="289"/>
    </location>
</feature>
<feature type="compositionally biased region" description="Low complexity" evidence="8">
    <location>
        <begin position="120"/>
        <end position="132"/>
    </location>
</feature>
<dbReference type="InterPro" id="IPR006786">
    <property type="entry name" value="Pinin_SDK_MemA"/>
</dbReference>
<comment type="caution">
    <text evidence="10">The sequence shown here is derived from an EMBL/GenBank/DDBJ whole genome shotgun (WGS) entry which is preliminary data.</text>
</comment>
<dbReference type="EMBL" id="JAUKUD010000007">
    <property type="protein sequence ID" value="KAK0738403.1"/>
    <property type="molecule type" value="Genomic_DNA"/>
</dbReference>
<evidence type="ECO:0000313" key="11">
    <source>
        <dbReference type="Proteomes" id="UP001172155"/>
    </source>
</evidence>
<keyword evidence="11" id="KW-1185">Reference proteome</keyword>
<dbReference type="PANTHER" id="PTHR12707:SF0">
    <property type="entry name" value="PININ"/>
    <property type="match status" value="1"/>
</dbReference>
<dbReference type="InterPro" id="IPR039853">
    <property type="entry name" value="Pinin"/>
</dbReference>
<evidence type="ECO:0000256" key="1">
    <source>
        <dbReference type="ARBA" id="ARBA00004123"/>
    </source>
</evidence>
<keyword evidence="6" id="KW-0508">mRNA splicing</keyword>
<evidence type="ECO:0000256" key="4">
    <source>
        <dbReference type="ARBA" id="ARBA00023015"/>
    </source>
</evidence>
<dbReference type="GO" id="GO:0071013">
    <property type="term" value="C:catalytic step 2 spliceosome"/>
    <property type="evidence" value="ECO:0007669"/>
    <property type="project" value="TreeGrafter"/>
</dbReference>
<feature type="region of interest" description="Disordered" evidence="8">
    <location>
        <begin position="1"/>
        <end position="158"/>
    </location>
</feature>
<proteinExistence type="inferred from homology"/>
<name>A0AA40BQI4_9PEZI</name>
<feature type="domain" description="Pinin/SDK/MemA protein" evidence="9">
    <location>
        <begin position="107"/>
        <end position="222"/>
    </location>
</feature>
<evidence type="ECO:0000256" key="3">
    <source>
        <dbReference type="ARBA" id="ARBA00022664"/>
    </source>
</evidence>
<dbReference type="AlphaFoldDB" id="A0AA40BQI4"/>
<evidence type="ECO:0000313" key="10">
    <source>
        <dbReference type="EMBL" id="KAK0738403.1"/>
    </source>
</evidence>
<sequence length="302" mass="34898">MVDNEEGATQKRKASPSSPVDDGGSKRSKIGETPERGNGVKEAQYGDNSPDRATPNIEAEPPSEQPHDPPTERASLAREELIYPERRRSIEDPRAPPPPPPRKNPSQEEKKRGQRLFGGLLSTLSQTTSNSQQKRRLEIERRQQERARQQRAEDQRRRVEKLRKLDHARRLEQVEFDEQLMRTRHANMLVLARSLRTKSVPRLYYRPWELTKAEERIVDDQVRAAKETIDREVEEFQDEKVRRLRDLGILRPPPRQQQQNTVGEPNNPPEDANRRASASSKVQPVDKLDGDAVVYDEDMVLY</sequence>
<comment type="similarity">
    <text evidence="2">Belongs to the pinin family.</text>
</comment>
<evidence type="ECO:0000256" key="6">
    <source>
        <dbReference type="ARBA" id="ARBA00023187"/>
    </source>
</evidence>
<keyword evidence="3" id="KW-0507">mRNA processing</keyword>
<keyword evidence="7" id="KW-0539">Nucleus</keyword>
<evidence type="ECO:0000259" key="9">
    <source>
        <dbReference type="Pfam" id="PF04696"/>
    </source>
</evidence>
<evidence type="ECO:0000256" key="2">
    <source>
        <dbReference type="ARBA" id="ARBA00010386"/>
    </source>
</evidence>
<evidence type="ECO:0000256" key="8">
    <source>
        <dbReference type="SAM" id="MobiDB-lite"/>
    </source>
</evidence>
<organism evidence="10 11">
    <name type="scientific">Schizothecium vesticola</name>
    <dbReference type="NCBI Taxonomy" id="314040"/>
    <lineage>
        <taxon>Eukaryota</taxon>
        <taxon>Fungi</taxon>
        <taxon>Dikarya</taxon>
        <taxon>Ascomycota</taxon>
        <taxon>Pezizomycotina</taxon>
        <taxon>Sordariomycetes</taxon>
        <taxon>Sordariomycetidae</taxon>
        <taxon>Sordariales</taxon>
        <taxon>Schizotheciaceae</taxon>
        <taxon>Schizothecium</taxon>
    </lineage>
</organism>
<keyword evidence="4" id="KW-0805">Transcription regulation</keyword>
<dbReference type="PANTHER" id="PTHR12707">
    <property type="entry name" value="PINN"/>
    <property type="match status" value="1"/>
</dbReference>
<feature type="compositionally biased region" description="Basic and acidic residues" evidence="8">
    <location>
        <begin position="65"/>
        <end position="94"/>
    </location>
</feature>
<dbReference type="GO" id="GO:0006397">
    <property type="term" value="P:mRNA processing"/>
    <property type="evidence" value="ECO:0007669"/>
    <property type="project" value="UniProtKB-KW"/>
</dbReference>
<dbReference type="Proteomes" id="UP001172155">
    <property type="component" value="Unassembled WGS sequence"/>
</dbReference>
<feature type="compositionally biased region" description="Basic and acidic residues" evidence="8">
    <location>
        <begin position="23"/>
        <end position="39"/>
    </location>
</feature>